<dbReference type="PROSITE" id="PS50109">
    <property type="entry name" value="HIS_KIN"/>
    <property type="match status" value="1"/>
</dbReference>
<sequence length="1123" mass="125354">MIFARTQTRFILLFSAIIAIVILGAYLWQQSEYAKADLLLRDKKHEKAVQTAELVELRGEALKTVAYDYTYWDEMASFVAHPDSIWGTENLGTCLATYRIDMVTIFDSSGRQMYGVSTSDHPNIFAESALITAVQNASKKQPFDHFFVLTTQGYVEIRTAPIQPTADLSRRTTPLGYFAAGQVWSTDFVNELGNLADVSAVLIGAGVPDPDSAEVGSSRAGDYCYTLPLPGVDGSTIATLHCKAVSAVQAELQDYHSRELRWLLAFAAIVLVVLGLSVYFWINRPLRLISSGLVDKDPQSLDRLLQYRSEFGRIGELIGTFLDQRERLEIEIERHKQMESALSESEQRYRVTSEQTGQMVYDWNVATGAIHWAGAIEHLTGYTPEEFRTTDIMKWEELIHPEDRPTATQLLDEAAKGNGRYCVEYRLRRKDGFYVVVEDTGVFLRRETGEPFRMLGTMNDVTERKMAERVIRKSEAKYRSLFDTVTDAIVIAANDGCIIEANAAACRQTGYPRVEILGLQLGRLSNRTPQGLDALLADIHSKGHLHYQSLLRKKDGTIYPADLSVSTFDLSGQDAMLFVSRDITAQKAAEEELVASEQRYRAVFEAANDAIFLMKEDKFVDCNVPTQMMFGCTREQIVGQPPYRFSPEFQPDGQSSREKALEKISAAYNFQPQFFEWRHCRMDGTPFDAEVALNRLDIQGEVALLAIVRDITERKRAEDQRRVLQEKLERAERMESLGVLAGGVAHDLNNMLGPVVGYSELLMRELDSGSKLAARAQKIMKSAQDASDIIQDLLTLARRGRYEMAPMSLNDVVTDYLQSTAFTGLKERHPDVSIELHLGDDLKPICGSSVHLTKVVMNLMTNACEAMPNGGTLTIRTEQKHVEALPSGFAKFEHGEYVLLRVRDTGTGIRPEDLPKIFEPYYSRKTMGHSGSGLGLSVVYGVVKDHHGYYDVISEVGVGTEFLLLFPVCESRLETTAVAVAAAGGNERILVVDDSAVQRELAREIVSSLGYQVETAENGHAAIAFLQEHKVDLVVLDMIMEPGFDGLDTYREILRRKADQKAIVVSGYSATERVQEMQRLGAGAYVRKPYTVDVIARAIREQLDSPFSPKVQPPSPVVPLQPA</sequence>
<dbReference type="InterPro" id="IPR007892">
    <property type="entry name" value="CHASE4"/>
</dbReference>
<dbReference type="SMART" id="SM00448">
    <property type="entry name" value="REC"/>
    <property type="match status" value="1"/>
</dbReference>
<keyword evidence="7" id="KW-0812">Transmembrane</keyword>
<dbReference type="PANTHER" id="PTHR43304:SF1">
    <property type="entry name" value="PAC DOMAIN-CONTAINING PROTEIN"/>
    <property type="match status" value="1"/>
</dbReference>
<keyword evidence="5" id="KW-0418">Kinase</keyword>
<evidence type="ECO:0000256" key="3">
    <source>
        <dbReference type="ARBA" id="ARBA00022553"/>
    </source>
</evidence>
<dbReference type="InterPro" id="IPR003594">
    <property type="entry name" value="HATPase_dom"/>
</dbReference>
<evidence type="ECO:0000259" key="9">
    <source>
        <dbReference type="PROSITE" id="PS50110"/>
    </source>
</evidence>
<dbReference type="InterPro" id="IPR011006">
    <property type="entry name" value="CheY-like_superfamily"/>
</dbReference>
<dbReference type="Pfam" id="PF00512">
    <property type="entry name" value="HisKA"/>
    <property type="match status" value="1"/>
</dbReference>
<dbReference type="Pfam" id="PF08447">
    <property type="entry name" value="PAS_3"/>
    <property type="match status" value="1"/>
</dbReference>
<dbReference type="PRINTS" id="PR00344">
    <property type="entry name" value="BCTRLSENSOR"/>
</dbReference>
<dbReference type="InterPro" id="IPR035965">
    <property type="entry name" value="PAS-like_dom_sf"/>
</dbReference>
<evidence type="ECO:0000256" key="6">
    <source>
        <dbReference type="PROSITE-ProRule" id="PRU00169"/>
    </source>
</evidence>
<dbReference type="SMART" id="SM00388">
    <property type="entry name" value="HisKA"/>
    <property type="match status" value="1"/>
</dbReference>
<feature type="domain" description="PAC" evidence="11">
    <location>
        <begin position="545"/>
        <end position="595"/>
    </location>
</feature>
<keyword evidence="4" id="KW-0808">Transferase</keyword>
<dbReference type="PROSITE" id="PS50112">
    <property type="entry name" value="PAS"/>
    <property type="match status" value="2"/>
</dbReference>
<dbReference type="InterPro" id="IPR000700">
    <property type="entry name" value="PAS-assoc_C"/>
</dbReference>
<dbReference type="PROSITE" id="PS50110">
    <property type="entry name" value="RESPONSE_REGULATORY"/>
    <property type="match status" value="1"/>
</dbReference>
<dbReference type="InterPro" id="IPR001610">
    <property type="entry name" value="PAC"/>
</dbReference>
<keyword evidence="7" id="KW-1133">Transmembrane helix</keyword>
<dbReference type="SUPFAM" id="SSF52172">
    <property type="entry name" value="CheY-like"/>
    <property type="match status" value="1"/>
</dbReference>
<dbReference type="Pfam" id="PF05228">
    <property type="entry name" value="CHASE4"/>
    <property type="match status" value="1"/>
</dbReference>
<feature type="transmembrane region" description="Helical" evidence="7">
    <location>
        <begin position="6"/>
        <end position="28"/>
    </location>
</feature>
<dbReference type="EC" id="2.7.13.3" evidence="2"/>
<dbReference type="InterPro" id="IPR036890">
    <property type="entry name" value="HATPase_C_sf"/>
</dbReference>
<evidence type="ECO:0000259" key="11">
    <source>
        <dbReference type="PROSITE" id="PS50113"/>
    </source>
</evidence>
<dbReference type="InterPro" id="IPR036097">
    <property type="entry name" value="HisK_dim/P_sf"/>
</dbReference>
<evidence type="ECO:0000313" key="13">
    <source>
        <dbReference type="Proteomes" id="UP000250918"/>
    </source>
</evidence>
<dbReference type="CDD" id="cd00156">
    <property type="entry name" value="REC"/>
    <property type="match status" value="1"/>
</dbReference>
<evidence type="ECO:0000256" key="4">
    <source>
        <dbReference type="ARBA" id="ARBA00022679"/>
    </source>
</evidence>
<dbReference type="Gene3D" id="3.30.450.20">
    <property type="entry name" value="PAS domain"/>
    <property type="match status" value="3"/>
</dbReference>
<dbReference type="InterPro" id="IPR000014">
    <property type="entry name" value="PAS"/>
</dbReference>
<dbReference type="Gene3D" id="1.10.287.130">
    <property type="match status" value="1"/>
</dbReference>
<evidence type="ECO:0000256" key="2">
    <source>
        <dbReference type="ARBA" id="ARBA00012438"/>
    </source>
</evidence>
<evidence type="ECO:0000259" key="10">
    <source>
        <dbReference type="PROSITE" id="PS50112"/>
    </source>
</evidence>
<feature type="domain" description="Response regulatory" evidence="9">
    <location>
        <begin position="988"/>
        <end position="1103"/>
    </location>
</feature>
<dbReference type="AlphaFoldDB" id="A0A855XDV4"/>
<dbReference type="Gene3D" id="3.40.50.2300">
    <property type="match status" value="1"/>
</dbReference>
<name>A0A855XDV4_9BACT</name>
<dbReference type="InterPro" id="IPR003661">
    <property type="entry name" value="HisK_dim/P_dom"/>
</dbReference>
<feature type="domain" description="PAC" evidence="11">
    <location>
        <begin position="673"/>
        <end position="723"/>
    </location>
</feature>
<evidence type="ECO:0000256" key="5">
    <source>
        <dbReference type="ARBA" id="ARBA00022777"/>
    </source>
</evidence>
<keyword evidence="3 6" id="KW-0597">Phosphoprotein</keyword>
<feature type="domain" description="PAS" evidence="10">
    <location>
        <begin position="474"/>
        <end position="518"/>
    </location>
</feature>
<dbReference type="SUPFAM" id="SSF55785">
    <property type="entry name" value="PYP-like sensor domain (PAS domain)"/>
    <property type="match status" value="3"/>
</dbReference>
<comment type="caution">
    <text evidence="12">The sequence shown here is derived from an EMBL/GenBank/DDBJ whole genome shotgun (WGS) entry which is preliminary data.</text>
</comment>
<reference evidence="12 13" key="1">
    <citation type="journal article" date="2018" name="ISME J.">
        <title>A methanotrophic archaeon couples anaerobic oxidation of methane to Fe(III) reduction.</title>
        <authorList>
            <person name="Cai C."/>
            <person name="Leu A.O."/>
            <person name="Xie G.J."/>
            <person name="Guo J."/>
            <person name="Feng Y."/>
            <person name="Zhao J.X."/>
            <person name="Tyson G.W."/>
            <person name="Yuan Z."/>
            <person name="Hu S."/>
        </authorList>
    </citation>
    <scope>NUCLEOTIDE SEQUENCE [LARGE SCALE GENOMIC DNA]</scope>
    <source>
        <strain evidence="12">FeB_12</strain>
    </source>
</reference>
<dbReference type="InterPro" id="IPR004358">
    <property type="entry name" value="Sig_transdc_His_kin-like_C"/>
</dbReference>
<protein>
    <recommendedName>
        <fullName evidence="2">histidine kinase</fullName>
        <ecNumber evidence="2">2.7.13.3</ecNumber>
    </recommendedName>
</protein>
<dbReference type="NCBIfam" id="TIGR00229">
    <property type="entry name" value="sensory_box"/>
    <property type="match status" value="3"/>
</dbReference>
<dbReference type="Pfam" id="PF13426">
    <property type="entry name" value="PAS_9"/>
    <property type="match status" value="2"/>
</dbReference>
<dbReference type="Gene3D" id="3.30.565.10">
    <property type="entry name" value="Histidine kinase-like ATPase, C-terminal domain"/>
    <property type="match status" value="1"/>
</dbReference>
<dbReference type="CDD" id="cd00130">
    <property type="entry name" value="PAS"/>
    <property type="match status" value="3"/>
</dbReference>
<evidence type="ECO:0000256" key="1">
    <source>
        <dbReference type="ARBA" id="ARBA00000085"/>
    </source>
</evidence>
<feature type="domain" description="PAC" evidence="11">
    <location>
        <begin position="421"/>
        <end position="473"/>
    </location>
</feature>
<evidence type="ECO:0000256" key="7">
    <source>
        <dbReference type="SAM" id="Phobius"/>
    </source>
</evidence>
<dbReference type="InterPro" id="IPR005467">
    <property type="entry name" value="His_kinase_dom"/>
</dbReference>
<proteinExistence type="predicted"/>
<dbReference type="SMART" id="SM00091">
    <property type="entry name" value="PAS"/>
    <property type="match status" value="3"/>
</dbReference>
<dbReference type="PANTHER" id="PTHR43304">
    <property type="entry name" value="PHYTOCHROME-LIKE PROTEIN CPH1"/>
    <property type="match status" value="1"/>
</dbReference>
<accession>A0A855XDV4</accession>
<dbReference type="SMART" id="SM00387">
    <property type="entry name" value="HATPase_c"/>
    <property type="match status" value="1"/>
</dbReference>
<dbReference type="Pfam" id="PF00072">
    <property type="entry name" value="Response_reg"/>
    <property type="match status" value="1"/>
</dbReference>
<feature type="transmembrane region" description="Helical" evidence="7">
    <location>
        <begin position="262"/>
        <end position="282"/>
    </location>
</feature>
<feature type="domain" description="PAS" evidence="10">
    <location>
        <begin position="345"/>
        <end position="418"/>
    </location>
</feature>
<evidence type="ECO:0000313" key="12">
    <source>
        <dbReference type="EMBL" id="PWB76255.1"/>
    </source>
</evidence>
<dbReference type="SMART" id="SM00086">
    <property type="entry name" value="PAC"/>
    <property type="match status" value="3"/>
</dbReference>
<keyword evidence="7" id="KW-0472">Membrane</keyword>
<feature type="modified residue" description="4-aspartylphosphate" evidence="6">
    <location>
        <position position="1037"/>
    </location>
</feature>
<dbReference type="SUPFAM" id="SSF47384">
    <property type="entry name" value="Homodimeric domain of signal transducing histidine kinase"/>
    <property type="match status" value="1"/>
</dbReference>
<dbReference type="InterPro" id="IPR001789">
    <property type="entry name" value="Sig_transdc_resp-reg_receiver"/>
</dbReference>
<feature type="domain" description="Histidine kinase" evidence="8">
    <location>
        <begin position="743"/>
        <end position="970"/>
    </location>
</feature>
<dbReference type="Pfam" id="PF02518">
    <property type="entry name" value="HATPase_c"/>
    <property type="match status" value="1"/>
</dbReference>
<dbReference type="CDD" id="cd00082">
    <property type="entry name" value="HisKA"/>
    <property type="match status" value="1"/>
</dbReference>
<dbReference type="Proteomes" id="UP000250918">
    <property type="component" value="Unassembled WGS sequence"/>
</dbReference>
<evidence type="ECO:0000259" key="8">
    <source>
        <dbReference type="PROSITE" id="PS50109"/>
    </source>
</evidence>
<dbReference type="GO" id="GO:0000155">
    <property type="term" value="F:phosphorelay sensor kinase activity"/>
    <property type="evidence" value="ECO:0007669"/>
    <property type="project" value="InterPro"/>
</dbReference>
<dbReference type="InterPro" id="IPR013655">
    <property type="entry name" value="PAS_fold_3"/>
</dbReference>
<comment type="catalytic activity">
    <reaction evidence="1">
        <text>ATP + protein L-histidine = ADP + protein N-phospho-L-histidine.</text>
        <dbReference type="EC" id="2.7.13.3"/>
    </reaction>
</comment>
<dbReference type="InterPro" id="IPR052162">
    <property type="entry name" value="Sensor_kinase/Photoreceptor"/>
</dbReference>
<dbReference type="PROSITE" id="PS50113">
    <property type="entry name" value="PAC"/>
    <property type="match status" value="3"/>
</dbReference>
<gene>
    <name evidence="12" type="ORF">C3F09_00845</name>
</gene>
<organism evidence="12 13">
    <name type="scientific">candidate division GN15 bacterium</name>
    <dbReference type="NCBI Taxonomy" id="2072418"/>
    <lineage>
        <taxon>Bacteria</taxon>
        <taxon>candidate division GN15</taxon>
    </lineage>
</organism>
<dbReference type="SUPFAM" id="SSF55874">
    <property type="entry name" value="ATPase domain of HSP90 chaperone/DNA topoisomerase II/histidine kinase"/>
    <property type="match status" value="1"/>
</dbReference>
<dbReference type="EMBL" id="PQAP01000003">
    <property type="protein sequence ID" value="PWB76255.1"/>
    <property type="molecule type" value="Genomic_DNA"/>
</dbReference>